<dbReference type="PROSITE" id="PS50890">
    <property type="entry name" value="PUA"/>
    <property type="match status" value="1"/>
</dbReference>
<evidence type="ECO:0000313" key="6">
    <source>
        <dbReference type="Proteomes" id="UP000324354"/>
    </source>
</evidence>
<dbReference type="Gene3D" id="3.40.50.10630">
    <property type="entry name" value="Uracil-DNA glycosylase-like"/>
    <property type="match status" value="1"/>
</dbReference>
<dbReference type="NCBIfam" id="TIGR00451">
    <property type="entry name" value="unchar_dom_2"/>
    <property type="match status" value="1"/>
</dbReference>
<dbReference type="NCBIfam" id="NF040592">
    <property type="entry name" value="tRNA_mod_ArcS"/>
    <property type="match status" value="1"/>
</dbReference>
<dbReference type="PANTHER" id="PTHR46499">
    <property type="entry name" value="QUEUINE TRNA-RIBOSYLTRANSFERASE"/>
    <property type="match status" value="1"/>
</dbReference>
<dbReference type="Gene3D" id="2.30.130.10">
    <property type="entry name" value="PUA domain"/>
    <property type="match status" value="1"/>
</dbReference>
<organism evidence="5 6">
    <name type="scientific">Pyrococcus furiosus (strain ATCC 43587 / DSM 3638 / JCM 8422 / Vc1)</name>
    <dbReference type="NCBI Taxonomy" id="186497"/>
    <lineage>
        <taxon>Archaea</taxon>
        <taxon>Methanobacteriati</taxon>
        <taxon>Methanobacteriota</taxon>
        <taxon>Thermococci</taxon>
        <taxon>Thermococcales</taxon>
        <taxon>Thermococcaceae</taxon>
        <taxon>Pyrococcus</taxon>
    </lineage>
</organism>
<dbReference type="SUPFAM" id="SSF88802">
    <property type="entry name" value="Pre-PUA domain"/>
    <property type="match status" value="1"/>
</dbReference>
<dbReference type="InterPro" id="IPR015947">
    <property type="entry name" value="PUA-like_sf"/>
</dbReference>
<dbReference type="GO" id="GO:0002099">
    <property type="term" value="P:tRNA wobble guanine modification"/>
    <property type="evidence" value="ECO:0007669"/>
    <property type="project" value="TreeGrafter"/>
</dbReference>
<dbReference type="UniPathway" id="UPA00393"/>
<evidence type="ECO:0000256" key="1">
    <source>
        <dbReference type="ARBA" id="ARBA00005030"/>
    </source>
</evidence>
<sequence>MEVIKHDGPGRLGVIRLEPPVQTPALAGVDFTLSPFNSFFYPKDYKEYDFNLAPAIPLSYYTPDEIIKKAVKRLWEVDYSKFNAFYFPALKRTKHYEELFKIIEENDFDAIYIGNSKSMIKDYRGFVFTMRELREKFPNAVLITDLEPFFYPLAVYLGIDAFDIRSLKIYSYEGLGFTQFSPIIWDEPKEDPVEYAKKIIRLIRIAIHEGKLRYLVENFLPTSMNAGILRIADRENIEYLEKYTPVDDKTVVFISDYSMTRPEVYRWAKRVRERFEPPKDIELLLILPCSAKKPYSRSRSHTLYRSAVKEALGEKMHRVHELIVTSPYGVVPREWEWIAKYDIVVTGHWSEREVRLAGELLADVLEKYPDIPIIAHVEGGYREAVKLAMELSGRDVIFTAKGNSTTSRESLANLTKTLKEFDVRDVDKEYRRYRFYENIRKIFDFYFGLNAGYAVLPERAQVVGSKMLRLIVDNQQTGTFQEGVISVTPWGMQRIYDELHSYWVEIDFDVRGDIFAAGVGSADEKIRPNDWVGVVRDGKVVAVGRAVLSGEEMVKAKRGVAVKVKKKAKH</sequence>
<protein>
    <submittedName>
        <fullName evidence="5">RNA-binding protein</fullName>
    </submittedName>
</protein>
<dbReference type="GeneID" id="41711857"/>
<dbReference type="PANTHER" id="PTHR46499:SF1">
    <property type="entry name" value="QUEUINE TRNA-RIBOSYLTRANSFERASE"/>
    <property type="match status" value="1"/>
</dbReference>
<dbReference type="InterPro" id="IPR036895">
    <property type="entry name" value="Uracil-DNA_glycosylase-like_sf"/>
</dbReference>
<dbReference type="SMART" id="SM00359">
    <property type="entry name" value="PUA"/>
    <property type="match status" value="1"/>
</dbReference>
<feature type="domain" description="PUA" evidence="4">
    <location>
        <begin position="502"/>
        <end position="569"/>
    </location>
</feature>
<dbReference type="Proteomes" id="UP000324354">
    <property type="component" value="Chromosome"/>
</dbReference>
<dbReference type="EMBL" id="CP023154">
    <property type="protein sequence ID" value="QEK77805.1"/>
    <property type="molecule type" value="Genomic_DNA"/>
</dbReference>
<dbReference type="InterPro" id="IPR053418">
    <property type="entry name" value="Archaeosine_synthase_1"/>
</dbReference>
<keyword evidence="3" id="KW-0819">tRNA processing</keyword>
<dbReference type="InterPro" id="IPR036511">
    <property type="entry name" value="TGT-like_sf"/>
</dbReference>
<dbReference type="InterPro" id="IPR040777">
    <property type="entry name" value="DUF5591"/>
</dbReference>
<dbReference type="Pfam" id="PF17884">
    <property type="entry name" value="DUF5591"/>
    <property type="match status" value="1"/>
</dbReference>
<dbReference type="InterPro" id="IPR036974">
    <property type="entry name" value="PUA_sf"/>
</dbReference>
<dbReference type="SUPFAM" id="SSF88697">
    <property type="entry name" value="PUA domain-like"/>
    <property type="match status" value="1"/>
</dbReference>
<proteinExistence type="inferred from homology"/>
<dbReference type="GO" id="GO:0005737">
    <property type="term" value="C:cytoplasm"/>
    <property type="evidence" value="ECO:0007669"/>
    <property type="project" value="TreeGrafter"/>
</dbReference>
<dbReference type="SUPFAM" id="SSF52141">
    <property type="entry name" value="Uracil-DNA glycosylase-like"/>
    <property type="match status" value="1"/>
</dbReference>
<evidence type="ECO:0000256" key="3">
    <source>
        <dbReference type="ARBA" id="ARBA00022694"/>
    </source>
</evidence>
<accession>A0A5C0XN28</accession>
<gene>
    <name evidence="5" type="ORF">PFDSM3638_00275</name>
</gene>
<dbReference type="GeneID" id="13301039"/>
<dbReference type="InterPro" id="IPR002478">
    <property type="entry name" value="PUA"/>
</dbReference>
<dbReference type="RefSeq" id="WP_011011183.1">
    <property type="nucleotide sequence ID" value="NC_003413.1"/>
</dbReference>
<comment type="similarity">
    <text evidence="2">Belongs to the archaeosine synthase type 1 family.</text>
</comment>
<dbReference type="SUPFAM" id="SSF51713">
    <property type="entry name" value="tRNA-guanine transglycosylase"/>
    <property type="match status" value="1"/>
</dbReference>
<reference evidence="5 6" key="1">
    <citation type="submission" date="2017-08" db="EMBL/GenBank/DDBJ databases">
        <title>Resequencing and Reannotation of the genome of Pyrococcus furiosus type strain DSM3638.</title>
        <authorList>
            <person name="Reichelt R.M."/>
            <person name="Bunk B."/>
        </authorList>
    </citation>
    <scope>NUCLEOTIDE SEQUENCE [LARGE SCALE GENOMIC DNA]</scope>
    <source>
        <strain evidence="5 6">DSM 3638</strain>
    </source>
</reference>
<dbReference type="OrthoDB" id="115061at2157"/>
<name>A0A5C0XN28_PYRFU</name>
<dbReference type="InterPro" id="IPR004521">
    <property type="entry name" value="Uncharacterised_CHP00451"/>
</dbReference>
<dbReference type="Pfam" id="PF01472">
    <property type="entry name" value="PUA"/>
    <property type="match status" value="1"/>
</dbReference>
<dbReference type="SMR" id="A0A5C0XN28"/>
<comment type="pathway">
    <text evidence="1">tRNA modification; archaeosine-tRNA biosynthesis.</text>
</comment>
<dbReference type="GO" id="GO:0003723">
    <property type="term" value="F:RNA binding"/>
    <property type="evidence" value="ECO:0007669"/>
    <property type="project" value="InterPro"/>
</dbReference>
<evidence type="ECO:0000259" key="4">
    <source>
        <dbReference type="SMART" id="SM00359"/>
    </source>
</evidence>
<dbReference type="AlphaFoldDB" id="A0A5C0XN28"/>
<dbReference type="InterPro" id="IPR050076">
    <property type="entry name" value="ArchSynthase1/Queuine_TRR"/>
</dbReference>
<evidence type="ECO:0000256" key="2">
    <source>
        <dbReference type="ARBA" id="ARBA00008906"/>
    </source>
</evidence>
<dbReference type="CDD" id="cd21149">
    <property type="entry name" value="PUA_archaeosine_TGT"/>
    <property type="match status" value="1"/>
</dbReference>
<evidence type="ECO:0000313" key="5">
    <source>
        <dbReference type="EMBL" id="QEK77805.1"/>
    </source>
</evidence>